<evidence type="ECO:0000256" key="3">
    <source>
        <dbReference type="RuleBase" id="RU000363"/>
    </source>
</evidence>
<dbReference type="EMBL" id="GEBQ01003724">
    <property type="protein sequence ID" value="JAT36253.1"/>
    <property type="molecule type" value="Transcribed_RNA"/>
</dbReference>
<dbReference type="PRINTS" id="PR00081">
    <property type="entry name" value="GDHRDH"/>
</dbReference>
<dbReference type="PANTHER" id="PTHR43115:SF4">
    <property type="entry name" value="DEHYDROGENASE_REDUCTASE SDR FAMILY MEMBER 11"/>
    <property type="match status" value="1"/>
</dbReference>
<sequence>MDKWRGKVAVVTGASSGIGAAVARALVHQGMVVVGMARRVDRIKQLAEELTAAKEPGKLHARAVDVSVEEDVVAAFDWVDRELGGADVLVNNAGTPGKMAGIEDGTVELWTEILTVNVIGSSTCTREYIKAVTKHNKNTGHIFMINSVVGHIIHPDATMYCASKHALRALSQCLRRSLADKRSKIKVTDICPGATLTEILDGLDPKDTFDTVTTLASEDVAAAIVDCLSASPVTQICEVVMNPVPTGVAIY</sequence>
<protein>
    <recommendedName>
        <fullName evidence="5">Farnesol dehydrogenase-like</fullName>
    </recommendedName>
</protein>
<dbReference type="PANTHER" id="PTHR43115">
    <property type="entry name" value="DEHYDROGENASE/REDUCTASE SDR FAMILY MEMBER 11"/>
    <property type="match status" value="1"/>
</dbReference>
<dbReference type="PROSITE" id="PS00061">
    <property type="entry name" value="ADH_SHORT"/>
    <property type="match status" value="1"/>
</dbReference>
<evidence type="ECO:0000256" key="2">
    <source>
        <dbReference type="ARBA" id="ARBA00023002"/>
    </source>
</evidence>
<dbReference type="Pfam" id="PF00106">
    <property type="entry name" value="adh_short"/>
    <property type="match status" value="1"/>
</dbReference>
<dbReference type="FunFam" id="3.40.50.720:FF:000047">
    <property type="entry name" value="NADP-dependent L-serine/L-allo-threonine dehydrogenase"/>
    <property type="match status" value="1"/>
</dbReference>
<keyword evidence="2" id="KW-0560">Oxidoreductase</keyword>
<evidence type="ECO:0000313" key="4">
    <source>
        <dbReference type="EMBL" id="JAT36253.1"/>
    </source>
</evidence>
<dbReference type="SUPFAM" id="SSF51735">
    <property type="entry name" value="NAD(P)-binding Rossmann-fold domains"/>
    <property type="match status" value="1"/>
</dbReference>
<proteinExistence type="inferred from homology"/>
<evidence type="ECO:0008006" key="5">
    <source>
        <dbReference type="Google" id="ProtNLM"/>
    </source>
</evidence>
<dbReference type="PRINTS" id="PR00080">
    <property type="entry name" value="SDRFAMILY"/>
</dbReference>
<gene>
    <name evidence="4" type="ORF">g.35603</name>
</gene>
<comment type="similarity">
    <text evidence="1 3">Belongs to the short-chain dehydrogenases/reductases (SDR) family.</text>
</comment>
<name>A0A1B6MK26_9HEMI</name>
<dbReference type="InterPro" id="IPR020904">
    <property type="entry name" value="Sc_DH/Rdtase_CS"/>
</dbReference>
<dbReference type="AlphaFoldDB" id="A0A1B6MK26"/>
<dbReference type="InterPro" id="IPR002347">
    <property type="entry name" value="SDR_fam"/>
</dbReference>
<reference evidence="4" key="1">
    <citation type="submission" date="2015-11" db="EMBL/GenBank/DDBJ databases">
        <title>De novo transcriptome assembly of four potential Pierce s Disease insect vectors from Arizona vineyards.</title>
        <authorList>
            <person name="Tassone E.E."/>
        </authorList>
    </citation>
    <scope>NUCLEOTIDE SEQUENCE</scope>
</reference>
<dbReference type="GO" id="GO:0016616">
    <property type="term" value="F:oxidoreductase activity, acting on the CH-OH group of donors, NAD or NADP as acceptor"/>
    <property type="evidence" value="ECO:0007669"/>
    <property type="project" value="UniProtKB-ARBA"/>
</dbReference>
<dbReference type="InterPro" id="IPR036291">
    <property type="entry name" value="NAD(P)-bd_dom_sf"/>
</dbReference>
<organism evidence="4">
    <name type="scientific">Graphocephala atropunctata</name>
    <dbReference type="NCBI Taxonomy" id="36148"/>
    <lineage>
        <taxon>Eukaryota</taxon>
        <taxon>Metazoa</taxon>
        <taxon>Ecdysozoa</taxon>
        <taxon>Arthropoda</taxon>
        <taxon>Hexapoda</taxon>
        <taxon>Insecta</taxon>
        <taxon>Pterygota</taxon>
        <taxon>Neoptera</taxon>
        <taxon>Paraneoptera</taxon>
        <taxon>Hemiptera</taxon>
        <taxon>Auchenorrhyncha</taxon>
        <taxon>Membracoidea</taxon>
        <taxon>Cicadellidae</taxon>
        <taxon>Cicadellinae</taxon>
        <taxon>Cicadellini</taxon>
        <taxon>Graphocephala</taxon>
    </lineage>
</organism>
<dbReference type="Gene3D" id="3.40.50.720">
    <property type="entry name" value="NAD(P)-binding Rossmann-like Domain"/>
    <property type="match status" value="1"/>
</dbReference>
<accession>A0A1B6MK26</accession>
<evidence type="ECO:0000256" key="1">
    <source>
        <dbReference type="ARBA" id="ARBA00006484"/>
    </source>
</evidence>